<dbReference type="CDD" id="cd00405">
    <property type="entry name" value="PRAI"/>
    <property type="match status" value="1"/>
</dbReference>
<comment type="similarity">
    <text evidence="2">Belongs to the TrpF family.</text>
</comment>
<dbReference type="STRING" id="45357.A0A2V1AYM1"/>
<evidence type="ECO:0000256" key="7">
    <source>
        <dbReference type="ARBA" id="ARBA00023141"/>
    </source>
</evidence>
<dbReference type="InterPro" id="IPR001240">
    <property type="entry name" value="PRAI_dom"/>
</dbReference>
<dbReference type="HAMAP" id="MF_00135">
    <property type="entry name" value="PRAI"/>
    <property type="match status" value="1"/>
</dbReference>
<dbReference type="EMBL" id="PKFO01000010">
    <property type="protein sequence ID" value="PVH23190.1"/>
    <property type="molecule type" value="Genomic_DNA"/>
</dbReference>
<evidence type="ECO:0000256" key="1">
    <source>
        <dbReference type="ARBA" id="ARBA00004664"/>
    </source>
</evidence>
<keyword evidence="8" id="KW-0413">Isomerase</keyword>
<dbReference type="InterPro" id="IPR013785">
    <property type="entry name" value="Aldolase_TIM"/>
</dbReference>
<name>A0A2V1AYM1_9ASCO</name>
<sequence>MTEKLVKICGIRRPQDATAAINSGADILGVIMVPNRQRTIAHEDALEISKAVHAARDEKHRKFKNAKELNSHIASQSFASHEEYLLSYHDLILQNGPFLTGVFRNQDPKTVFELAEQLNLDIIQLHGSEDPAEFMALNTDNKFCIVKRFVLPEQTEYMTNFLKTLHTTDNKGFALPLLDSELGGEGKTIDLSLINDLQGSFILAGGLTPDNLKNTKDFINNVVGFDVSGGVEDDSGFKDHNKISQFVAEGKKLSI</sequence>
<evidence type="ECO:0000256" key="2">
    <source>
        <dbReference type="ARBA" id="ARBA00007571"/>
    </source>
</evidence>
<evidence type="ECO:0000313" key="10">
    <source>
        <dbReference type="EMBL" id="PVH23190.1"/>
    </source>
</evidence>
<organism evidence="10 11">
    <name type="scientific">Candidozyma haemuli</name>
    <dbReference type="NCBI Taxonomy" id="45357"/>
    <lineage>
        <taxon>Eukaryota</taxon>
        <taxon>Fungi</taxon>
        <taxon>Dikarya</taxon>
        <taxon>Ascomycota</taxon>
        <taxon>Saccharomycotina</taxon>
        <taxon>Pichiomycetes</taxon>
        <taxon>Metschnikowiaceae</taxon>
        <taxon>Candidozyma</taxon>
    </lineage>
</organism>
<evidence type="ECO:0000313" key="11">
    <source>
        <dbReference type="Proteomes" id="UP000244309"/>
    </source>
</evidence>
<reference evidence="10 11" key="1">
    <citation type="submission" date="2017-12" db="EMBL/GenBank/DDBJ databases">
        <title>Genome Sequence of a Multidrug-Resistant Candida haemulonii Isolate from a Patient with Chronic Leg Ulcers in Israel.</title>
        <authorList>
            <person name="Chow N.A."/>
            <person name="Gade L."/>
            <person name="Batra D."/>
            <person name="Rowe L.A."/>
            <person name="Ben-Ami R."/>
            <person name="Loparev V.N."/>
            <person name="Litvintseva A.P."/>
        </authorList>
    </citation>
    <scope>NUCLEOTIDE SEQUENCE [LARGE SCALE GENOMIC DNA]</scope>
    <source>
        <strain evidence="10 11">B11899</strain>
    </source>
</reference>
<dbReference type="OrthoDB" id="524799at2759"/>
<gene>
    <name evidence="10" type="ORF">CXQ85_002919</name>
</gene>
<feature type="domain" description="N-(5'phosphoribosyl) anthranilate isomerase (PRAI)" evidence="9">
    <location>
        <begin position="80"/>
        <end position="248"/>
    </location>
</feature>
<dbReference type="PANTHER" id="PTHR42894:SF1">
    <property type="entry name" value="N-(5'-PHOSPHORIBOSYL)ANTHRANILATE ISOMERASE"/>
    <property type="match status" value="1"/>
</dbReference>
<dbReference type="EC" id="5.3.1.24" evidence="3"/>
<keyword evidence="6" id="KW-0822">Tryptophan biosynthesis</keyword>
<dbReference type="RefSeq" id="XP_025344130.1">
    <property type="nucleotide sequence ID" value="XM_025486580.1"/>
</dbReference>
<evidence type="ECO:0000256" key="6">
    <source>
        <dbReference type="ARBA" id="ARBA00022822"/>
    </source>
</evidence>
<evidence type="ECO:0000256" key="5">
    <source>
        <dbReference type="ARBA" id="ARBA00022605"/>
    </source>
</evidence>
<dbReference type="AlphaFoldDB" id="A0A2V1AYM1"/>
<dbReference type="Pfam" id="PF00697">
    <property type="entry name" value="PRAI"/>
    <property type="match status" value="1"/>
</dbReference>
<dbReference type="GO" id="GO:0000162">
    <property type="term" value="P:L-tryptophan biosynthetic process"/>
    <property type="evidence" value="ECO:0007669"/>
    <property type="project" value="UniProtKB-UniPathway"/>
</dbReference>
<dbReference type="Proteomes" id="UP000244309">
    <property type="component" value="Unassembled WGS sequence"/>
</dbReference>
<dbReference type="UniPathway" id="UPA00035">
    <property type="reaction ID" value="UER00042"/>
</dbReference>
<dbReference type="VEuPathDB" id="FungiDB:CXQ85_002919"/>
<protein>
    <recommendedName>
        <fullName evidence="4">N-(5'-phosphoribosyl)anthranilate isomerase</fullName>
        <ecNumber evidence="3">5.3.1.24</ecNumber>
    </recommendedName>
</protein>
<evidence type="ECO:0000259" key="9">
    <source>
        <dbReference type="Pfam" id="PF00697"/>
    </source>
</evidence>
<dbReference type="InterPro" id="IPR011060">
    <property type="entry name" value="RibuloseP-bd_barrel"/>
</dbReference>
<dbReference type="GO" id="GO:0004640">
    <property type="term" value="F:phosphoribosylanthranilate isomerase activity"/>
    <property type="evidence" value="ECO:0007669"/>
    <property type="project" value="UniProtKB-EC"/>
</dbReference>
<comment type="caution">
    <text evidence="10">The sequence shown here is derived from an EMBL/GenBank/DDBJ whole genome shotgun (WGS) entry which is preliminary data.</text>
</comment>
<dbReference type="PANTHER" id="PTHR42894">
    <property type="entry name" value="N-(5'-PHOSPHORIBOSYL)ANTHRANILATE ISOMERASE"/>
    <property type="match status" value="1"/>
</dbReference>
<keyword evidence="11" id="KW-1185">Reference proteome</keyword>
<evidence type="ECO:0000256" key="3">
    <source>
        <dbReference type="ARBA" id="ARBA00012572"/>
    </source>
</evidence>
<accession>A0A2V1AYM1</accession>
<evidence type="ECO:0000256" key="8">
    <source>
        <dbReference type="ARBA" id="ARBA00023235"/>
    </source>
</evidence>
<proteinExistence type="inferred from homology"/>
<dbReference type="SUPFAM" id="SSF51366">
    <property type="entry name" value="Ribulose-phoshate binding barrel"/>
    <property type="match status" value="1"/>
</dbReference>
<evidence type="ECO:0000256" key="4">
    <source>
        <dbReference type="ARBA" id="ARBA00022272"/>
    </source>
</evidence>
<comment type="pathway">
    <text evidence="1">Amino-acid biosynthesis; L-tryptophan biosynthesis; L-tryptophan from chorismate: step 3/5.</text>
</comment>
<dbReference type="InterPro" id="IPR044643">
    <property type="entry name" value="TrpF_fam"/>
</dbReference>
<dbReference type="Gene3D" id="3.20.20.70">
    <property type="entry name" value="Aldolase class I"/>
    <property type="match status" value="1"/>
</dbReference>
<dbReference type="GeneID" id="37008250"/>
<keyword evidence="7" id="KW-0057">Aromatic amino acid biosynthesis</keyword>
<keyword evidence="5" id="KW-0028">Amino-acid biosynthesis</keyword>